<dbReference type="EMBL" id="JAUMIS010000002">
    <property type="protein sequence ID" value="MDO3722649.1"/>
    <property type="molecule type" value="Genomic_DNA"/>
</dbReference>
<proteinExistence type="predicted"/>
<dbReference type="Proteomes" id="UP001168640">
    <property type="component" value="Unassembled WGS sequence"/>
</dbReference>
<keyword evidence="1" id="KW-0460">Magnesium</keyword>
<dbReference type="CDD" id="cd04182">
    <property type="entry name" value="GT_2_like_f"/>
    <property type="match status" value="1"/>
</dbReference>
<dbReference type="InterPro" id="IPR029044">
    <property type="entry name" value="Nucleotide-diphossugar_trans"/>
</dbReference>
<evidence type="ECO:0000313" key="3">
    <source>
        <dbReference type="EMBL" id="MDO3722649.1"/>
    </source>
</evidence>
<comment type="caution">
    <text evidence="3">The sequence shown here is derived from an EMBL/GenBank/DDBJ whole genome shotgun (WGS) entry which is preliminary data.</text>
</comment>
<protein>
    <submittedName>
        <fullName evidence="3">Nucleotidyltransferase family protein</fullName>
    </submittedName>
</protein>
<dbReference type="Pfam" id="PF12804">
    <property type="entry name" value="NTP_transf_3"/>
    <property type="match status" value="1"/>
</dbReference>
<organism evidence="3 4">
    <name type="scientific">Marinobacter suaedae</name>
    <dbReference type="NCBI Taxonomy" id="3057675"/>
    <lineage>
        <taxon>Bacteria</taxon>
        <taxon>Pseudomonadati</taxon>
        <taxon>Pseudomonadota</taxon>
        <taxon>Gammaproteobacteria</taxon>
        <taxon>Pseudomonadales</taxon>
        <taxon>Marinobacteraceae</taxon>
        <taxon>Marinobacter</taxon>
    </lineage>
</organism>
<dbReference type="PANTHER" id="PTHR43777:SF1">
    <property type="entry name" value="MOLYBDENUM COFACTOR CYTIDYLYLTRANSFERASE"/>
    <property type="match status" value="1"/>
</dbReference>
<gene>
    <name evidence="3" type="ORF">QVZ43_13050</name>
</gene>
<dbReference type="RefSeq" id="WP_302910277.1">
    <property type="nucleotide sequence ID" value="NZ_JAUMIS010000002.1"/>
</dbReference>
<dbReference type="InterPro" id="IPR025877">
    <property type="entry name" value="MobA-like_NTP_Trfase"/>
</dbReference>
<keyword evidence="4" id="KW-1185">Reference proteome</keyword>
<evidence type="ECO:0000259" key="2">
    <source>
        <dbReference type="Pfam" id="PF12804"/>
    </source>
</evidence>
<evidence type="ECO:0000256" key="1">
    <source>
        <dbReference type="ARBA" id="ARBA00022842"/>
    </source>
</evidence>
<dbReference type="SUPFAM" id="SSF53448">
    <property type="entry name" value="Nucleotide-diphospho-sugar transferases"/>
    <property type="match status" value="1"/>
</dbReference>
<reference evidence="3" key="1">
    <citation type="submission" date="2023-07" db="EMBL/GenBank/DDBJ databases">
        <title>Marinobacter sp. chi1 genome sequencing and assembly.</title>
        <authorList>
            <person name="Park S."/>
        </authorList>
    </citation>
    <scope>NUCLEOTIDE SEQUENCE</scope>
    <source>
        <strain evidence="3">Chi1</strain>
    </source>
</reference>
<evidence type="ECO:0000313" key="4">
    <source>
        <dbReference type="Proteomes" id="UP001168640"/>
    </source>
</evidence>
<feature type="domain" description="MobA-like NTP transferase" evidence="2">
    <location>
        <begin position="12"/>
        <end position="171"/>
    </location>
</feature>
<name>A0ABT8W343_9GAMM</name>
<sequence>MSSVPIKPSIPVIVLAAGASSRFGRSKMLLTMPDGQGTLLDRAIELARQLSSDVRVVHGAGYPLMRFRCRQQPGGWVRSPHWQAGLAASLQAGLLSVGPQAKGVFVLLADQPLLNESALGALGHAARALPDVPIAADYDGRPGVPAYLPRWLWPDVMALEGDRGAGQLLAAAGATNVEMPGVHEDVDTVDDWRLIRFRLSRTAQTAR</sequence>
<accession>A0ABT8W343</accession>
<dbReference type="PANTHER" id="PTHR43777">
    <property type="entry name" value="MOLYBDENUM COFACTOR CYTIDYLYLTRANSFERASE"/>
    <property type="match status" value="1"/>
</dbReference>
<dbReference type="Gene3D" id="3.90.550.10">
    <property type="entry name" value="Spore Coat Polysaccharide Biosynthesis Protein SpsA, Chain A"/>
    <property type="match status" value="1"/>
</dbReference>